<dbReference type="InterPro" id="IPR050074">
    <property type="entry name" value="DHO_dehydrogenase"/>
</dbReference>
<reference evidence="14" key="1">
    <citation type="submission" date="2018-11" db="EMBL/GenBank/DDBJ databases">
        <title>A distinct lineage of giant viruses engineers rhodopsin photosystems in predatory marine eukaryotes.</title>
        <authorList>
            <person name="Needham D.M."/>
            <person name="Yoshizawa S."/>
            <person name="Hosaka T."/>
            <person name="Poirier C."/>
            <person name="Choi C.-J."/>
            <person name="Hehenberger E."/>
            <person name="Irwin N.A.T."/>
            <person name="Wilken S."/>
            <person name="Yung C.-M."/>
            <person name="Bachy C."/>
            <person name="Kurihara R."/>
            <person name="Nakajima Y."/>
            <person name="Kojima K."/>
            <person name="Kimura-Someya T."/>
            <person name="Leonard G."/>
            <person name="Malmstrom R.R."/>
            <person name="Mende D."/>
            <person name="Olson D.K."/>
            <person name="Sudo Y."/>
            <person name="Sudek S."/>
            <person name="Richards T.A."/>
            <person name="DeLong E.F."/>
            <person name="Keeling P.J."/>
            <person name="Santoro A.E."/>
            <person name="Shirouzu M."/>
            <person name="Iwasaki W."/>
            <person name="Worden A.Z."/>
        </authorList>
    </citation>
    <scope>NUCLEOTIDE SEQUENCE</scope>
</reference>
<evidence type="ECO:0000256" key="3">
    <source>
        <dbReference type="ARBA" id="ARBA00004496"/>
    </source>
</evidence>
<proteinExistence type="inferred from homology"/>
<dbReference type="Pfam" id="PF01180">
    <property type="entry name" value="DHO_dh"/>
    <property type="match status" value="1"/>
</dbReference>
<dbReference type="InterPro" id="IPR023359">
    <property type="entry name" value="Dihydro_DH_chainA_dom2"/>
</dbReference>
<dbReference type="PANTHER" id="PTHR48109:SF1">
    <property type="entry name" value="DIHYDROOROTATE DEHYDROGENASE (FUMARATE)"/>
    <property type="match status" value="1"/>
</dbReference>
<evidence type="ECO:0000256" key="11">
    <source>
        <dbReference type="ARBA" id="ARBA00022975"/>
    </source>
</evidence>
<feature type="domain" description="Dihydroorotate dehydrogenase catalytic" evidence="13">
    <location>
        <begin position="3"/>
        <end position="305"/>
    </location>
</feature>
<dbReference type="InterPro" id="IPR012135">
    <property type="entry name" value="Dihydroorotate_DH_1_2"/>
</dbReference>
<dbReference type="Gene3D" id="2.30.26.10">
    <property type="entry name" value="Dihydroorotate Dehydrogenase A, chain A, domain 2"/>
    <property type="match status" value="1"/>
</dbReference>
<comment type="catalytic activity">
    <reaction evidence="1">
        <text>(S)-dihydroorotate + fumarate = orotate + succinate</text>
        <dbReference type="Rhea" id="RHEA:30059"/>
        <dbReference type="ChEBI" id="CHEBI:29806"/>
        <dbReference type="ChEBI" id="CHEBI:30031"/>
        <dbReference type="ChEBI" id="CHEBI:30839"/>
        <dbReference type="ChEBI" id="CHEBI:30864"/>
        <dbReference type="EC" id="1.3.98.1"/>
    </reaction>
</comment>
<protein>
    <recommendedName>
        <fullName evidence="7">dihydroorotate oxidase (fumarate)</fullName>
        <ecNumber evidence="7">1.3.98.1</ecNumber>
    </recommendedName>
</protein>
<comment type="subunit">
    <text evidence="6">Homodimer.</text>
</comment>
<evidence type="ECO:0000256" key="2">
    <source>
        <dbReference type="ARBA" id="ARBA00001917"/>
    </source>
</evidence>
<dbReference type="GO" id="GO:0044205">
    <property type="term" value="P:'de novo' UMP biosynthetic process"/>
    <property type="evidence" value="ECO:0007669"/>
    <property type="project" value="UniProtKB-UniPathway"/>
</dbReference>
<dbReference type="EC" id="1.3.98.1" evidence="7"/>
<dbReference type="SUPFAM" id="SSF51395">
    <property type="entry name" value="FMN-linked oxidoreductases"/>
    <property type="match status" value="1"/>
</dbReference>
<evidence type="ECO:0000256" key="12">
    <source>
        <dbReference type="ARBA" id="ARBA00023002"/>
    </source>
</evidence>
<evidence type="ECO:0000256" key="9">
    <source>
        <dbReference type="ARBA" id="ARBA00022630"/>
    </source>
</evidence>
<dbReference type="InterPro" id="IPR005720">
    <property type="entry name" value="Dihydroorotate_DH_cat"/>
</dbReference>
<comment type="cofactor">
    <cofactor evidence="2">
        <name>FMN</name>
        <dbReference type="ChEBI" id="CHEBI:58210"/>
    </cofactor>
</comment>
<accession>A0A5B8IQE9</accession>
<evidence type="ECO:0000256" key="7">
    <source>
        <dbReference type="ARBA" id="ARBA00011911"/>
    </source>
</evidence>
<dbReference type="InterPro" id="IPR013785">
    <property type="entry name" value="Aldolase_TIM"/>
</dbReference>
<dbReference type="InterPro" id="IPR001295">
    <property type="entry name" value="Dihydroorotate_DH_CS"/>
</dbReference>
<keyword evidence="8" id="KW-0963">Cytoplasm</keyword>
<sequence length="323" mass="36336">MNLSTSISHLKFESCICNASGPKCSLLEELQNLDNSVSCAVITKTSTLEKREGNPQPRYYDNLLGSINSMGLPNQGHNYYIKHSEKIKKPYIISMTGFSLDELITVLTNIIISKTNFNKKIDGIEINLSCPNIVGKGQISYDFEALDNYLKEICFIYSNLLERFDEKPILGIKLPPYFEIHHFETVGEIISKYPIDFITCINSIGNALLVDIKNESAVIKPKGGIGGLGGSYVKPTGLSNVRNFYLQFKKRNRDIKIIGCGGIETGKDAFEYLLCGADLLQIGTQFYKEDVGCFNRILKELTEIMKYKKYNNIDEFKGKLKTI</sequence>
<keyword evidence="9" id="KW-0285">Flavoprotein</keyword>
<dbReference type="EMBL" id="MK250088">
    <property type="protein sequence ID" value="QDY52184.1"/>
    <property type="molecule type" value="Genomic_DNA"/>
</dbReference>
<evidence type="ECO:0000256" key="1">
    <source>
        <dbReference type="ARBA" id="ARBA00001694"/>
    </source>
</evidence>
<dbReference type="UniPathway" id="UPA00070"/>
<dbReference type="GO" id="GO:0006207">
    <property type="term" value="P:'de novo' pyrimidine nucleobase biosynthetic process"/>
    <property type="evidence" value="ECO:0007669"/>
    <property type="project" value="InterPro"/>
</dbReference>
<comment type="similarity">
    <text evidence="5">Belongs to the dihydroorotate dehydrogenase family. Type 1 subfamily.</text>
</comment>
<evidence type="ECO:0000256" key="10">
    <source>
        <dbReference type="ARBA" id="ARBA00022643"/>
    </source>
</evidence>
<keyword evidence="10" id="KW-0288">FMN</keyword>
<evidence type="ECO:0000256" key="8">
    <source>
        <dbReference type="ARBA" id="ARBA00022490"/>
    </source>
</evidence>
<name>A0A5B8IQE9_9VIRU</name>
<organism evidence="14">
    <name type="scientific">Mimiviridae sp. ChoanoV1</name>
    <dbReference type="NCBI Taxonomy" id="2596887"/>
    <lineage>
        <taxon>Viruses</taxon>
        <taxon>Varidnaviria</taxon>
        <taxon>Bamfordvirae</taxon>
        <taxon>Nucleocytoviricota</taxon>
        <taxon>Megaviricetes</taxon>
        <taxon>Imitervirales</taxon>
        <taxon>Schizomimiviridae</taxon>
    </lineage>
</organism>
<dbReference type="PIRSF" id="PIRSF000164">
    <property type="entry name" value="DHO_oxidase"/>
    <property type="match status" value="1"/>
</dbReference>
<dbReference type="NCBIfam" id="NF002702">
    <property type="entry name" value="PRK02506.1"/>
    <property type="match status" value="1"/>
</dbReference>
<evidence type="ECO:0000256" key="6">
    <source>
        <dbReference type="ARBA" id="ARBA00011738"/>
    </source>
</evidence>
<dbReference type="CDD" id="cd04741">
    <property type="entry name" value="DHOD_1A_like"/>
    <property type="match status" value="1"/>
</dbReference>
<comment type="pathway">
    <text evidence="4">Pyrimidine metabolism; UMP biosynthesis via de novo pathway.</text>
</comment>
<dbReference type="GO" id="GO:1990663">
    <property type="term" value="F:dihydroorotate dehydrogenase (fumarate) activity"/>
    <property type="evidence" value="ECO:0007669"/>
    <property type="project" value="UniProtKB-EC"/>
</dbReference>
<evidence type="ECO:0000313" key="14">
    <source>
        <dbReference type="EMBL" id="QDY52184.1"/>
    </source>
</evidence>
<evidence type="ECO:0000256" key="4">
    <source>
        <dbReference type="ARBA" id="ARBA00004725"/>
    </source>
</evidence>
<dbReference type="InterPro" id="IPR033886">
    <property type="entry name" value="DHOD_1A"/>
</dbReference>
<evidence type="ECO:0000259" key="13">
    <source>
        <dbReference type="Pfam" id="PF01180"/>
    </source>
</evidence>
<dbReference type="PROSITE" id="PS00912">
    <property type="entry name" value="DHODEHASE_2"/>
    <property type="match status" value="1"/>
</dbReference>
<gene>
    <name evidence="14" type="ORF">4_64</name>
</gene>
<keyword evidence="11" id="KW-0665">Pyrimidine biosynthesis</keyword>
<dbReference type="PANTHER" id="PTHR48109">
    <property type="entry name" value="DIHYDROOROTATE DEHYDROGENASE (QUINONE), MITOCHONDRIAL-RELATED"/>
    <property type="match status" value="1"/>
</dbReference>
<comment type="subcellular location">
    <subcellularLocation>
        <location evidence="3">Cytoplasm</location>
    </subcellularLocation>
</comment>
<keyword evidence="12" id="KW-0560">Oxidoreductase</keyword>
<evidence type="ECO:0000256" key="5">
    <source>
        <dbReference type="ARBA" id="ARBA00008008"/>
    </source>
</evidence>
<dbReference type="Gene3D" id="3.20.20.70">
    <property type="entry name" value="Aldolase class I"/>
    <property type="match status" value="1"/>
</dbReference>